<dbReference type="PATRIC" id="fig|512565.3.peg.4363"/>
<name>I0H9B0_ACTM4</name>
<feature type="compositionally biased region" description="Basic and acidic residues" evidence="2">
    <location>
        <begin position="32"/>
        <end position="41"/>
    </location>
</feature>
<accession>I0H9B0</accession>
<proteinExistence type="predicted"/>
<feature type="coiled-coil region" evidence="1">
    <location>
        <begin position="3"/>
        <end position="30"/>
    </location>
</feature>
<dbReference type="AlphaFoldDB" id="I0H9B0"/>
<dbReference type="KEGG" id="ams:AMIS_43770"/>
<keyword evidence="1" id="KW-0175">Coiled coil</keyword>
<evidence type="ECO:0000256" key="2">
    <source>
        <dbReference type="SAM" id="MobiDB-lite"/>
    </source>
</evidence>
<organism evidence="3 4">
    <name type="scientific">Actinoplanes missouriensis (strain ATCC 14538 / DSM 43046 / CBS 188.64 / JCM 3121 / NBRC 102363 / NCIMB 12654 / NRRL B-3342 / UNCC 431)</name>
    <dbReference type="NCBI Taxonomy" id="512565"/>
    <lineage>
        <taxon>Bacteria</taxon>
        <taxon>Bacillati</taxon>
        <taxon>Actinomycetota</taxon>
        <taxon>Actinomycetes</taxon>
        <taxon>Micromonosporales</taxon>
        <taxon>Micromonosporaceae</taxon>
        <taxon>Actinoplanes</taxon>
    </lineage>
</organism>
<protein>
    <submittedName>
        <fullName evidence="3">Uncharacterized protein</fullName>
    </submittedName>
</protein>
<dbReference type="HOGENOM" id="CLU_2490840_0_0_11"/>
<dbReference type="EMBL" id="AP012319">
    <property type="protein sequence ID" value="BAL89597.1"/>
    <property type="molecule type" value="Genomic_DNA"/>
</dbReference>
<feature type="region of interest" description="Disordered" evidence="2">
    <location>
        <begin position="32"/>
        <end position="52"/>
    </location>
</feature>
<evidence type="ECO:0000313" key="3">
    <source>
        <dbReference type="EMBL" id="BAL89597.1"/>
    </source>
</evidence>
<reference evidence="3 4" key="1">
    <citation type="submission" date="2012-02" db="EMBL/GenBank/DDBJ databases">
        <title>Complete genome sequence of Actinoplanes missouriensis 431 (= NBRC 102363).</title>
        <authorList>
            <person name="Ohnishi Y."/>
            <person name="Ishikawa J."/>
            <person name="Sekine M."/>
            <person name="Hosoyama A."/>
            <person name="Harada T."/>
            <person name="Narita H."/>
            <person name="Hata T."/>
            <person name="Konno Y."/>
            <person name="Tutikane K."/>
            <person name="Fujita N."/>
            <person name="Horinouchi S."/>
            <person name="Hayakawa M."/>
        </authorList>
    </citation>
    <scope>NUCLEOTIDE SEQUENCE [LARGE SCALE GENOMIC DNA]</scope>
    <source>
        <strain evidence="4">ATCC 14538 / DSM 43046 / CBS 188.64 / JCM 3121 / NBRC 102363 / NCIMB 12654 / NRRL B-3342 / UNCC 431</strain>
    </source>
</reference>
<evidence type="ECO:0000313" key="4">
    <source>
        <dbReference type="Proteomes" id="UP000007882"/>
    </source>
</evidence>
<dbReference type="STRING" id="512565.AMIS_43770"/>
<sequence>MAVMSEEMTAEQLRQRIADLDAEIAELRRLDGDAQARRGEDGAQSEGSVENEELATELTGIAENEAVIDVLTQRRESLEEKLRAAR</sequence>
<gene>
    <name evidence="3" type="ordered locus">AMIS_43770</name>
</gene>
<dbReference type="Proteomes" id="UP000007882">
    <property type="component" value="Chromosome"/>
</dbReference>
<keyword evidence="4" id="KW-1185">Reference proteome</keyword>
<evidence type="ECO:0000256" key="1">
    <source>
        <dbReference type="SAM" id="Coils"/>
    </source>
</evidence>